<evidence type="ECO:0000256" key="1">
    <source>
        <dbReference type="SAM" id="MobiDB-lite"/>
    </source>
</evidence>
<feature type="region of interest" description="Disordered" evidence="1">
    <location>
        <begin position="880"/>
        <end position="900"/>
    </location>
</feature>
<protein>
    <submittedName>
        <fullName evidence="2">Internal virion protein</fullName>
    </submittedName>
</protein>
<name>L0CQF1_9CAUD</name>
<dbReference type="KEGG" id="vg:26066763"/>
<dbReference type="OrthoDB" id="10113at10239"/>
<evidence type="ECO:0000313" key="3">
    <source>
        <dbReference type="Proteomes" id="UP000001761"/>
    </source>
</evidence>
<dbReference type="EMBL" id="AF338467">
    <property type="protein sequence ID" value="AGA17892.1"/>
    <property type="molecule type" value="Genomic_DNA"/>
</dbReference>
<reference evidence="2 3" key="1">
    <citation type="journal article" date="2002" name="Appl. Environ. Microbiol.">
        <title>Genomic sequence and evolution of marine cyanophage P60: a new insight on lytic and lysogenic phages.</title>
        <authorList>
            <person name="Chen F."/>
            <person name="Lu J."/>
        </authorList>
    </citation>
    <scope>NUCLEOTIDE SEQUENCE</scope>
</reference>
<dbReference type="Gene3D" id="1.10.530.10">
    <property type="match status" value="1"/>
</dbReference>
<proteinExistence type="predicted"/>
<sequence length="1000" mass="108943">MAFQSEYRGSTTGFGFGSFKRKAFNDQKRAAARTEEMVRDAKTKTFSDSLTGKAQMTALKLQQAEAKHRGDMMKSISGIVGQTATGIAKVHELNERAKRQAELDKQRQEAEAWDEGYFDFIMDETATELPPELQAEDEALSDQEIQINAGARASAEVSNEVMTESPNDEGQIVASELNNSTTYQQISTQRISAQELHATLPANIQAAVAELDPSQIPSDPRERNALIRGLIQQQVRMAGNLTKFQKSKLAGVLKQAYGNAAQTLASRRASFLKDEGAAITEQELDALSISGIGGQALWDQARDAVAFSTGNGTRGYSALNTQKAYTAIRQRLVKNGDVEALRQLRNAVVNPNTGKTIGQTYGADLQNAIREAEKNKMGQFDHRMRVQKQELTSITQQYLHGELSREDAIARLSAIGTEAARREINTLTQGQGIQHRPELEFEIESRAAAGNPIPPEVIEEWRREGYISDKVAKQYGPSGESSAATKTAGQVVDADFKKQIKEVLLSNTEQGTTLGSAAAKEIAGQIATRTGALQDLIKKDLAGAIRRGEISATETTAQYAYAEQRLQHYLKQDRFTIQDGETGSRGFKAPLNPPARAGALDNAVQGQDGSWSLSQVGTGDLSSATPAQLNPSRNFLFRAEQLREEMKRYAAGQPLGERVGVIARKLGISEYEVIASQAKKYGLPSPAALMAAEISPSGSAVAPTQAPAAGDMKQGYSMLRGMGIPHKGAAYLAGNIMQESSWQGQRTWGEVQGDGSDRNGGIVSWMDDAEKGHFRLRNIERILGKPINQASTQEQAQAMLKEMKASYPDAYRTFMNPNSSDADLRWASKRYWGYGHEGRRFQYARQLDNNRPTVQRTSNTTGSWGSPIYRIESRGYGSTGPHLDVKPVKPGGVYGDRSARMKPTDLDRYVGVQTASGIKPLSQGTVVTDNDQAHRNRGSFGVDFATPDGRSGMPVVLRNGARVIENVTDNSARGAGSVRTVIELPDGRRYAFVHGTVPNA</sequence>
<evidence type="ECO:0000313" key="2">
    <source>
        <dbReference type="EMBL" id="AGA17892.1"/>
    </source>
</evidence>
<dbReference type="Proteomes" id="UP000001761">
    <property type="component" value="Segment"/>
</dbReference>
<dbReference type="GeneID" id="26066763"/>
<gene>
    <name evidence="2" type="ORF">P60_gp33</name>
</gene>
<dbReference type="RefSeq" id="YP_009173811.1">
    <property type="nucleotide sequence ID" value="NC_003390.2"/>
</dbReference>
<accession>L0CQF1</accession>
<organism evidence="2 3">
    <name type="scientific">Synechococcus phage P60</name>
    <dbReference type="NCBI Taxonomy" id="2905923"/>
    <lineage>
        <taxon>Viruses</taxon>
        <taxon>Duplodnaviria</taxon>
        <taxon>Heunggongvirae</taxon>
        <taxon>Uroviricota</taxon>
        <taxon>Caudoviricetes</taxon>
        <taxon>Autographivirales</taxon>
        <taxon>Tiilvirus</taxon>
        <taxon>Tiilvirus P60</taxon>
    </lineage>
</organism>
<keyword evidence="3" id="KW-1185">Reference proteome</keyword>